<keyword evidence="4" id="KW-0808">Transferase</keyword>
<proteinExistence type="predicted"/>
<accession>A0ABV7HVC0</accession>
<dbReference type="GO" id="GO:0016757">
    <property type="term" value="F:glycosyltransferase activity"/>
    <property type="evidence" value="ECO:0007669"/>
    <property type="project" value="UniProtKB-KW"/>
</dbReference>
<evidence type="ECO:0000313" key="5">
    <source>
        <dbReference type="Proteomes" id="UP001595548"/>
    </source>
</evidence>
<keyword evidence="5" id="KW-1185">Reference proteome</keyword>
<name>A0ABV7HVC0_9GAMM</name>
<dbReference type="InterPro" id="IPR050408">
    <property type="entry name" value="HGPRT"/>
</dbReference>
<dbReference type="InterPro" id="IPR029057">
    <property type="entry name" value="PRTase-like"/>
</dbReference>
<comment type="caution">
    <text evidence="4">The sequence shown here is derived from an EMBL/GenBank/DDBJ whole genome shotgun (WGS) entry which is preliminary data.</text>
</comment>
<evidence type="ECO:0000256" key="1">
    <source>
        <dbReference type="ARBA" id="ARBA00048811"/>
    </source>
</evidence>
<comment type="catalytic activity">
    <reaction evidence="2">
        <text>IMP + diphosphate = hypoxanthine + 5-phospho-alpha-D-ribose 1-diphosphate</text>
        <dbReference type="Rhea" id="RHEA:17973"/>
        <dbReference type="ChEBI" id="CHEBI:17368"/>
        <dbReference type="ChEBI" id="CHEBI:33019"/>
        <dbReference type="ChEBI" id="CHEBI:58017"/>
        <dbReference type="ChEBI" id="CHEBI:58053"/>
        <dbReference type="EC" id="2.4.2.8"/>
    </reaction>
    <physiologicalReaction direction="right-to-left" evidence="2">
        <dbReference type="Rhea" id="RHEA:17975"/>
    </physiologicalReaction>
</comment>
<dbReference type="RefSeq" id="WP_382415970.1">
    <property type="nucleotide sequence ID" value="NZ_AP031500.1"/>
</dbReference>
<protein>
    <submittedName>
        <fullName evidence="4">Hypoxanthine-guanine phosphoribosyltransferase</fullName>
        <ecNumber evidence="4">2.4.2.8</ecNumber>
    </submittedName>
</protein>
<dbReference type="SUPFAM" id="SSF53271">
    <property type="entry name" value="PRTase-like"/>
    <property type="match status" value="1"/>
</dbReference>
<feature type="domain" description="Phosphoribosyltransferase" evidence="3">
    <location>
        <begin position="29"/>
        <end position="169"/>
    </location>
</feature>
<dbReference type="Pfam" id="PF00156">
    <property type="entry name" value="Pribosyltran"/>
    <property type="match status" value="1"/>
</dbReference>
<evidence type="ECO:0000259" key="3">
    <source>
        <dbReference type="Pfam" id="PF00156"/>
    </source>
</evidence>
<dbReference type="Gene3D" id="3.40.50.2020">
    <property type="match status" value="1"/>
</dbReference>
<keyword evidence="4" id="KW-0328">Glycosyltransferase</keyword>
<dbReference type="EMBL" id="JBHRTL010000006">
    <property type="protein sequence ID" value="MFC3155322.1"/>
    <property type="molecule type" value="Genomic_DNA"/>
</dbReference>
<organism evidence="4 5">
    <name type="scientific">Gilvimarinus japonicus</name>
    <dbReference type="NCBI Taxonomy" id="1796469"/>
    <lineage>
        <taxon>Bacteria</taxon>
        <taxon>Pseudomonadati</taxon>
        <taxon>Pseudomonadota</taxon>
        <taxon>Gammaproteobacteria</taxon>
        <taxon>Cellvibrionales</taxon>
        <taxon>Cellvibrionaceae</taxon>
        <taxon>Gilvimarinus</taxon>
    </lineage>
</organism>
<dbReference type="PANTHER" id="PTHR43340:SF1">
    <property type="entry name" value="HYPOXANTHINE PHOSPHORIBOSYLTRANSFERASE"/>
    <property type="match status" value="1"/>
</dbReference>
<evidence type="ECO:0000256" key="2">
    <source>
        <dbReference type="ARBA" id="ARBA00049402"/>
    </source>
</evidence>
<dbReference type="Proteomes" id="UP001595548">
    <property type="component" value="Unassembled WGS sequence"/>
</dbReference>
<comment type="catalytic activity">
    <reaction evidence="1">
        <text>GMP + diphosphate = guanine + 5-phospho-alpha-D-ribose 1-diphosphate</text>
        <dbReference type="Rhea" id="RHEA:25424"/>
        <dbReference type="ChEBI" id="CHEBI:16235"/>
        <dbReference type="ChEBI" id="CHEBI:33019"/>
        <dbReference type="ChEBI" id="CHEBI:58017"/>
        <dbReference type="ChEBI" id="CHEBI:58115"/>
        <dbReference type="EC" id="2.4.2.8"/>
    </reaction>
    <physiologicalReaction direction="right-to-left" evidence="1">
        <dbReference type="Rhea" id="RHEA:25426"/>
    </physiologicalReaction>
</comment>
<dbReference type="PANTHER" id="PTHR43340">
    <property type="entry name" value="HYPOXANTHINE-GUANINE PHOSPHORIBOSYLTRANSFERASE"/>
    <property type="match status" value="1"/>
</dbReference>
<gene>
    <name evidence="4" type="ORF">ACFOEB_08930</name>
</gene>
<sequence>MSNALNASGYPWAVDGAECLLDAATIREATAALGARISADYNDLSEPLVVLFIMNGAVVFGGDLLPALAVDIELDYVHASRYRDDRATDALIWQRQPPESVRAREVLLVDDILDAGATLAAVAQRCLELGAARVRSAVLLHKHTATPAVVAADYVAFDIPDRYVYGWGMDYRGRLRNAPGIFALP</sequence>
<dbReference type="NCBIfam" id="NF006605">
    <property type="entry name" value="PRK09162.1"/>
    <property type="match status" value="1"/>
</dbReference>
<dbReference type="InterPro" id="IPR000836">
    <property type="entry name" value="PRTase_dom"/>
</dbReference>
<dbReference type="EC" id="2.4.2.8" evidence="4"/>
<reference evidence="5" key="1">
    <citation type="journal article" date="2019" name="Int. J. Syst. Evol. Microbiol.">
        <title>The Global Catalogue of Microorganisms (GCM) 10K type strain sequencing project: providing services to taxonomists for standard genome sequencing and annotation.</title>
        <authorList>
            <consortium name="The Broad Institute Genomics Platform"/>
            <consortium name="The Broad Institute Genome Sequencing Center for Infectious Disease"/>
            <person name="Wu L."/>
            <person name="Ma J."/>
        </authorList>
    </citation>
    <scope>NUCLEOTIDE SEQUENCE [LARGE SCALE GENOMIC DNA]</scope>
    <source>
        <strain evidence="5">KCTC 52141</strain>
    </source>
</reference>
<dbReference type="CDD" id="cd06223">
    <property type="entry name" value="PRTases_typeI"/>
    <property type="match status" value="1"/>
</dbReference>
<evidence type="ECO:0000313" key="4">
    <source>
        <dbReference type="EMBL" id="MFC3155322.1"/>
    </source>
</evidence>